<gene>
    <name evidence="1" type="ORF">METZ01_LOCUS89728</name>
</gene>
<evidence type="ECO:0000313" key="1">
    <source>
        <dbReference type="EMBL" id="SVA36874.1"/>
    </source>
</evidence>
<reference evidence="1" key="1">
    <citation type="submission" date="2018-05" db="EMBL/GenBank/DDBJ databases">
        <authorList>
            <person name="Lanie J.A."/>
            <person name="Ng W.-L."/>
            <person name="Kazmierczak K.M."/>
            <person name="Andrzejewski T.M."/>
            <person name="Davidsen T.M."/>
            <person name="Wayne K.J."/>
            <person name="Tettelin H."/>
            <person name="Glass J.I."/>
            <person name="Rusch D."/>
            <person name="Podicherti R."/>
            <person name="Tsui H.-C.T."/>
            <person name="Winkler M.E."/>
        </authorList>
    </citation>
    <scope>NUCLEOTIDE SEQUENCE</scope>
</reference>
<protein>
    <submittedName>
        <fullName evidence="1">Uncharacterized protein</fullName>
    </submittedName>
</protein>
<organism evidence="1">
    <name type="scientific">marine metagenome</name>
    <dbReference type="NCBI Taxonomy" id="408172"/>
    <lineage>
        <taxon>unclassified sequences</taxon>
        <taxon>metagenomes</taxon>
        <taxon>ecological metagenomes</taxon>
    </lineage>
</organism>
<proteinExistence type="predicted"/>
<sequence length="33" mass="3867">MQLYVAYNFFFVKTSTMIKKTTYKSTHSHVHAG</sequence>
<dbReference type="EMBL" id="UINC01008182">
    <property type="protein sequence ID" value="SVA36874.1"/>
    <property type="molecule type" value="Genomic_DNA"/>
</dbReference>
<accession>A0A381V9P7</accession>
<name>A0A381V9P7_9ZZZZ</name>
<dbReference type="AlphaFoldDB" id="A0A381V9P7"/>